<gene>
    <name evidence="8" type="ORF">MOX91_02955</name>
</gene>
<evidence type="ECO:0000313" key="9">
    <source>
        <dbReference type="Proteomes" id="UP001275932"/>
    </source>
</evidence>
<evidence type="ECO:0000259" key="7">
    <source>
        <dbReference type="PROSITE" id="PS50905"/>
    </source>
</evidence>
<dbReference type="PROSITE" id="PS50905">
    <property type="entry name" value="FERRITIN_LIKE"/>
    <property type="match status" value="1"/>
</dbReference>
<accession>A0ABU4WH99</accession>
<proteinExistence type="predicted"/>
<keyword evidence="5" id="KW-0408">Iron</keyword>
<dbReference type="InterPro" id="IPR048574">
    <property type="entry name" value="RUBY_RBDX"/>
</dbReference>
<dbReference type="PANTHER" id="PTHR43865">
    <property type="entry name" value="RUBRERYTHRIN-RELATED"/>
    <property type="match status" value="1"/>
</dbReference>
<dbReference type="Gene3D" id="2.20.28.10">
    <property type="match status" value="1"/>
</dbReference>
<evidence type="ECO:0000313" key="8">
    <source>
        <dbReference type="EMBL" id="MDX8415138.1"/>
    </source>
</evidence>
<dbReference type="EMBL" id="JALBUT010000003">
    <property type="protein sequence ID" value="MDX8415138.1"/>
    <property type="molecule type" value="Genomic_DNA"/>
</dbReference>
<evidence type="ECO:0000256" key="4">
    <source>
        <dbReference type="ARBA" id="ARBA00022982"/>
    </source>
</evidence>
<keyword evidence="2" id="KW-0813">Transport</keyword>
<protein>
    <submittedName>
        <fullName evidence="8">Rubrerythrin family protein</fullName>
    </submittedName>
</protein>
<evidence type="ECO:0000256" key="1">
    <source>
        <dbReference type="ARBA" id="ARBA00001965"/>
    </source>
</evidence>
<dbReference type="SUPFAM" id="SSF47240">
    <property type="entry name" value="Ferritin-like"/>
    <property type="match status" value="1"/>
</dbReference>
<dbReference type="RefSeq" id="WP_370396586.1">
    <property type="nucleotide sequence ID" value="NZ_JALBUT010000003.1"/>
</dbReference>
<feature type="domain" description="Rubredoxin-like" evidence="6">
    <location>
        <begin position="142"/>
        <end position="176"/>
    </location>
</feature>
<comment type="caution">
    <text evidence="8">The sequence shown here is derived from an EMBL/GenBank/DDBJ whole genome shotgun (WGS) entry which is preliminary data.</text>
</comment>
<dbReference type="InterPro" id="IPR009040">
    <property type="entry name" value="Ferritin-like_diiron"/>
</dbReference>
<sequence length="180" mass="20428">MEFKGSKTEANLWEAFAGESKARNKYTFYASKAKKEGYNQIAALFEETANNEKEHAKIWFKLLQEGGQIGDTLSNLKDAAAGENYEWTDMYAGFAKTAEEEGFTKIAALFKMVAKIEKEHEERYLKLADNIKDGIVFERDGEVVWHCQNCGHLHVGKKAPAMCPVCAHPQAYFEIRAENY</sequence>
<dbReference type="InterPro" id="IPR024934">
    <property type="entry name" value="Rubredoxin-like_dom"/>
</dbReference>
<evidence type="ECO:0000256" key="2">
    <source>
        <dbReference type="ARBA" id="ARBA00022448"/>
    </source>
</evidence>
<keyword evidence="9" id="KW-1185">Reference proteome</keyword>
<dbReference type="PANTHER" id="PTHR43865:SF1">
    <property type="entry name" value="RUBRERYTHRIN-RELATED"/>
    <property type="match status" value="1"/>
</dbReference>
<dbReference type="InterPro" id="IPR012347">
    <property type="entry name" value="Ferritin-like"/>
</dbReference>
<evidence type="ECO:0000256" key="5">
    <source>
        <dbReference type="ARBA" id="ARBA00023004"/>
    </source>
</evidence>
<evidence type="ECO:0000256" key="3">
    <source>
        <dbReference type="ARBA" id="ARBA00022723"/>
    </source>
</evidence>
<keyword evidence="4" id="KW-0249">Electron transport</keyword>
<organism evidence="8 9">
    <name type="scientific">Intestinicryptomonas porci</name>
    <dbReference type="NCBI Taxonomy" id="2926320"/>
    <lineage>
        <taxon>Bacteria</taxon>
        <taxon>Pseudomonadati</taxon>
        <taxon>Verrucomicrobiota</taxon>
        <taxon>Opitutia</taxon>
        <taxon>Opitutales</taxon>
        <taxon>Intestinicryptomonaceae</taxon>
        <taxon>Intestinicryptomonas</taxon>
    </lineage>
</organism>
<name>A0ABU4WH99_9BACT</name>
<dbReference type="Gene3D" id="1.20.1260.10">
    <property type="match status" value="1"/>
</dbReference>
<comment type="cofactor">
    <cofactor evidence="1">
        <name>Fe(3+)</name>
        <dbReference type="ChEBI" id="CHEBI:29034"/>
    </cofactor>
</comment>
<dbReference type="InterPro" id="IPR003251">
    <property type="entry name" value="Rr_diiron-bd_dom"/>
</dbReference>
<dbReference type="InterPro" id="IPR052364">
    <property type="entry name" value="Rubrerythrin"/>
</dbReference>
<dbReference type="NCBIfam" id="NF045767">
    <property type="entry name" value="RuberyRbr"/>
    <property type="match status" value="1"/>
</dbReference>
<feature type="domain" description="Ferritin-like diiron" evidence="7">
    <location>
        <begin position="2"/>
        <end position="135"/>
    </location>
</feature>
<keyword evidence="3" id="KW-0479">Metal-binding</keyword>
<dbReference type="Proteomes" id="UP001275932">
    <property type="component" value="Unassembled WGS sequence"/>
</dbReference>
<dbReference type="PROSITE" id="PS50903">
    <property type="entry name" value="RUBREDOXIN_LIKE"/>
    <property type="match status" value="1"/>
</dbReference>
<dbReference type="InterPro" id="IPR009078">
    <property type="entry name" value="Ferritin-like_SF"/>
</dbReference>
<dbReference type="Pfam" id="PF21349">
    <property type="entry name" value="RUBY_RBDX"/>
    <property type="match status" value="1"/>
</dbReference>
<evidence type="ECO:0000259" key="6">
    <source>
        <dbReference type="PROSITE" id="PS50903"/>
    </source>
</evidence>
<dbReference type="CDD" id="cd00729">
    <property type="entry name" value="rubredoxin_SM"/>
    <property type="match status" value="1"/>
</dbReference>
<dbReference type="CDD" id="cd01041">
    <property type="entry name" value="Rubrerythrin"/>
    <property type="match status" value="1"/>
</dbReference>
<dbReference type="SUPFAM" id="SSF57802">
    <property type="entry name" value="Rubredoxin-like"/>
    <property type="match status" value="1"/>
</dbReference>
<dbReference type="Pfam" id="PF02915">
    <property type="entry name" value="Rubrerythrin"/>
    <property type="match status" value="1"/>
</dbReference>
<reference evidence="8 9" key="1">
    <citation type="submission" date="2022-03" db="EMBL/GenBank/DDBJ databases">
        <title>Novel taxa within the pig intestine.</title>
        <authorList>
            <person name="Wylensek D."/>
            <person name="Bishof K."/>
            <person name="Afrizal A."/>
            <person name="Clavel T."/>
        </authorList>
    </citation>
    <scope>NUCLEOTIDE SEQUENCE [LARGE SCALE GENOMIC DNA]</scope>
    <source>
        <strain evidence="8 9">CLA-KB-P66</strain>
    </source>
</reference>